<dbReference type="InterPro" id="IPR001296">
    <property type="entry name" value="Glyco_trans_1"/>
</dbReference>
<feature type="domain" description="Glycosyl transferase family 1" evidence="1">
    <location>
        <begin position="180"/>
        <end position="334"/>
    </location>
</feature>
<name>A0ABM9HQE2_9PROT</name>
<keyword evidence="3" id="KW-1185">Reference proteome</keyword>
<dbReference type="PANTHER" id="PTHR12526">
    <property type="entry name" value="GLYCOSYLTRANSFERASE"/>
    <property type="match status" value="1"/>
</dbReference>
<dbReference type="PANTHER" id="PTHR12526:SF627">
    <property type="entry name" value="D-RHAMNOSYLTRANSFERASE WBPZ"/>
    <property type="match status" value="1"/>
</dbReference>
<evidence type="ECO:0000313" key="3">
    <source>
        <dbReference type="Proteomes" id="UP001154272"/>
    </source>
</evidence>
<protein>
    <submittedName>
        <fullName evidence="2">Glycosyltransferase involved in cell wall bisynthesis (RfaB) (PDB:2IV7)</fullName>
    </submittedName>
</protein>
<dbReference type="Gene3D" id="3.40.50.2000">
    <property type="entry name" value="Glycogen Phosphorylase B"/>
    <property type="match status" value="2"/>
</dbReference>
<proteinExistence type="predicted"/>
<evidence type="ECO:0000259" key="1">
    <source>
        <dbReference type="Pfam" id="PF00534"/>
    </source>
</evidence>
<dbReference type="EMBL" id="CAMXCH010000003">
    <property type="protein sequence ID" value="CAI3945713.1"/>
    <property type="molecule type" value="Genomic_DNA"/>
</dbReference>
<evidence type="ECO:0000313" key="2">
    <source>
        <dbReference type="EMBL" id="CAI3945713.1"/>
    </source>
</evidence>
<dbReference type="Pfam" id="PF00534">
    <property type="entry name" value="Glycos_transf_1"/>
    <property type="match status" value="1"/>
</dbReference>
<comment type="caution">
    <text evidence="2">The sequence shown here is derived from an EMBL/GenBank/DDBJ whole genome shotgun (WGS) entry which is preliminary data.</text>
</comment>
<accession>A0ABM9HQE2</accession>
<dbReference type="Proteomes" id="UP001154272">
    <property type="component" value="Unassembled WGS sequence"/>
</dbReference>
<dbReference type="RefSeq" id="WP_282023909.1">
    <property type="nucleotide sequence ID" value="NZ_CAMXCH010000003.1"/>
</dbReference>
<dbReference type="SUPFAM" id="SSF53756">
    <property type="entry name" value="UDP-Glycosyltransferase/glycogen phosphorylase"/>
    <property type="match status" value="1"/>
</dbReference>
<sequence>MRIAYIINSLEGGGAAFPVPSILSLMRDYGAEVKVFALTQKNGKALPAIHKANIPVSIREGGIKDHFQTLLWLNQQIRNYKPTHLWTSLTRATLLGQLVGLRHNIPVISWQHAAYLKPWNLRLLKTTRSFSKLWLGDSQRVTQFTQQRLHIPKEKIMTWPIFKANPNVLKAKVCQSDHTVKIVSMGRLHPVKGYDILIQACHLLNQYSNVPAYHISIYGEGIEYKNLYNLIHQYQLQNHIELRGFTSCVAQTLSQYNLYVQPSRSEGFCVAAHEAMQAGLPVVASAVGELPFTIENHKSGLTISPENPSALADALYKLLLQPQDLYAMGQLARETVITQFSTKHFNTIGFEVFNRMQSFTST</sequence>
<organism evidence="2 3">
    <name type="scientific">Commensalibacter papalotli</name>
    <name type="common">ex Botero et al. 2024</name>
    <dbReference type="NCBI Taxonomy" id="2972766"/>
    <lineage>
        <taxon>Bacteria</taxon>
        <taxon>Pseudomonadati</taxon>
        <taxon>Pseudomonadota</taxon>
        <taxon>Alphaproteobacteria</taxon>
        <taxon>Acetobacterales</taxon>
        <taxon>Acetobacteraceae</taxon>
    </lineage>
</organism>
<gene>
    <name evidence="2" type="ORF">R83534S58_LOCUS1404</name>
</gene>
<reference evidence="2" key="1">
    <citation type="submission" date="2022-10" db="EMBL/GenBank/DDBJ databases">
        <authorList>
            <person name="Botero Cardona J."/>
        </authorList>
    </citation>
    <scope>NUCLEOTIDE SEQUENCE</scope>
    <source>
        <strain evidence="2">R-83534</strain>
    </source>
</reference>